<dbReference type="InterPro" id="IPR013980">
    <property type="entry name" value="MANSC_dom"/>
</dbReference>
<feature type="chain" id="PRO_5040135569" description="MANSC domain-containing protein" evidence="11">
    <location>
        <begin position="30"/>
        <end position="561"/>
    </location>
</feature>
<feature type="domain" description="Apple" evidence="12">
    <location>
        <begin position="47"/>
        <end position="132"/>
    </location>
</feature>
<keyword evidence="7" id="KW-0325">Glycoprotein</keyword>
<evidence type="ECO:0000256" key="5">
    <source>
        <dbReference type="ARBA" id="ARBA00023136"/>
    </source>
</evidence>
<dbReference type="PROSITE" id="PS50986">
    <property type="entry name" value="MANSC"/>
    <property type="match status" value="1"/>
</dbReference>
<gene>
    <name evidence="14" type="ORF">CHIRRI_LOCUS136</name>
</gene>
<dbReference type="SMART" id="SM00765">
    <property type="entry name" value="MANEC"/>
    <property type="match status" value="1"/>
</dbReference>
<feature type="compositionally biased region" description="Low complexity" evidence="9">
    <location>
        <begin position="390"/>
        <end position="399"/>
    </location>
</feature>
<organism evidence="14 15">
    <name type="scientific">Chironomus riparius</name>
    <dbReference type="NCBI Taxonomy" id="315576"/>
    <lineage>
        <taxon>Eukaryota</taxon>
        <taxon>Metazoa</taxon>
        <taxon>Ecdysozoa</taxon>
        <taxon>Arthropoda</taxon>
        <taxon>Hexapoda</taxon>
        <taxon>Insecta</taxon>
        <taxon>Pterygota</taxon>
        <taxon>Neoptera</taxon>
        <taxon>Endopterygota</taxon>
        <taxon>Diptera</taxon>
        <taxon>Nematocera</taxon>
        <taxon>Chironomoidea</taxon>
        <taxon>Chironomidae</taxon>
        <taxon>Chironominae</taxon>
        <taxon>Chironomus</taxon>
    </lineage>
</organism>
<protein>
    <recommendedName>
        <fullName evidence="16">MANSC domain-containing protein</fullName>
    </recommendedName>
</protein>
<dbReference type="Gene3D" id="2.40.128.620">
    <property type="match status" value="1"/>
</dbReference>
<feature type="compositionally biased region" description="Acidic residues" evidence="9">
    <location>
        <begin position="434"/>
        <end position="450"/>
    </location>
</feature>
<dbReference type="CDD" id="cd00112">
    <property type="entry name" value="LDLa"/>
    <property type="match status" value="1"/>
</dbReference>
<comment type="subcellular location">
    <subcellularLocation>
        <location evidence="1">Membrane</location>
        <topology evidence="1">Single-pass type I membrane protein</topology>
    </subcellularLocation>
</comment>
<dbReference type="SMART" id="SM00192">
    <property type="entry name" value="LDLa"/>
    <property type="match status" value="1"/>
</dbReference>
<dbReference type="GO" id="GO:0016020">
    <property type="term" value="C:membrane"/>
    <property type="evidence" value="ECO:0007669"/>
    <property type="project" value="UniProtKB-SubCell"/>
</dbReference>
<evidence type="ECO:0000259" key="12">
    <source>
        <dbReference type="PROSITE" id="PS50948"/>
    </source>
</evidence>
<name>A0A9N9RIY7_9DIPT</name>
<evidence type="ECO:0000256" key="1">
    <source>
        <dbReference type="ARBA" id="ARBA00004479"/>
    </source>
</evidence>
<feature type="compositionally biased region" description="Basic residues" evidence="9">
    <location>
        <begin position="457"/>
        <end position="469"/>
    </location>
</feature>
<feature type="region of interest" description="Disordered" evidence="9">
    <location>
        <begin position="418"/>
        <end position="478"/>
    </location>
</feature>
<keyword evidence="6" id="KW-1015">Disulfide bond</keyword>
<proteinExistence type="predicted"/>
<dbReference type="Proteomes" id="UP001153620">
    <property type="component" value="Chromosome 1"/>
</dbReference>
<keyword evidence="2 10" id="KW-0812">Transmembrane</keyword>
<dbReference type="SUPFAM" id="SSF57424">
    <property type="entry name" value="LDL receptor-like module"/>
    <property type="match status" value="1"/>
</dbReference>
<feature type="signal peptide" evidence="11">
    <location>
        <begin position="1"/>
        <end position="29"/>
    </location>
</feature>
<feature type="domain" description="MANSC" evidence="13">
    <location>
        <begin position="53"/>
        <end position="130"/>
    </location>
</feature>
<dbReference type="InterPro" id="IPR036055">
    <property type="entry name" value="LDL_receptor-like_sf"/>
</dbReference>
<reference evidence="14" key="1">
    <citation type="submission" date="2022-01" db="EMBL/GenBank/DDBJ databases">
        <authorList>
            <person name="King R."/>
        </authorList>
    </citation>
    <scope>NUCLEOTIDE SEQUENCE</scope>
</reference>
<evidence type="ECO:0000313" key="15">
    <source>
        <dbReference type="Proteomes" id="UP001153620"/>
    </source>
</evidence>
<dbReference type="Pfam" id="PF00057">
    <property type="entry name" value="Ldl_recept_a"/>
    <property type="match status" value="1"/>
</dbReference>
<evidence type="ECO:0000256" key="9">
    <source>
        <dbReference type="SAM" id="MobiDB-lite"/>
    </source>
</evidence>
<evidence type="ECO:0000256" key="2">
    <source>
        <dbReference type="ARBA" id="ARBA00022692"/>
    </source>
</evidence>
<evidence type="ECO:0000256" key="6">
    <source>
        <dbReference type="ARBA" id="ARBA00023157"/>
    </source>
</evidence>
<accession>A0A9N9RIY7</accession>
<comment type="caution">
    <text evidence="8">Lacks conserved residue(s) required for the propagation of feature annotation.</text>
</comment>
<evidence type="ECO:0000313" key="14">
    <source>
        <dbReference type="EMBL" id="CAG9797136.1"/>
    </source>
</evidence>
<evidence type="ECO:0000256" key="11">
    <source>
        <dbReference type="SAM" id="SignalP"/>
    </source>
</evidence>
<evidence type="ECO:0000259" key="13">
    <source>
        <dbReference type="PROSITE" id="PS50986"/>
    </source>
</evidence>
<reference evidence="14" key="2">
    <citation type="submission" date="2022-10" db="EMBL/GenBank/DDBJ databases">
        <authorList>
            <consortium name="ENA_rothamsted_submissions"/>
            <consortium name="culmorum"/>
            <person name="King R."/>
        </authorList>
    </citation>
    <scope>NUCLEOTIDE SEQUENCE</scope>
</reference>
<evidence type="ECO:0000256" key="3">
    <source>
        <dbReference type="ARBA" id="ARBA00022729"/>
    </source>
</evidence>
<dbReference type="InterPro" id="IPR003609">
    <property type="entry name" value="Pan_app"/>
</dbReference>
<dbReference type="PROSITE" id="PS01209">
    <property type="entry name" value="LDLRA_1"/>
    <property type="match status" value="1"/>
</dbReference>
<feature type="transmembrane region" description="Helical" evidence="10">
    <location>
        <begin position="514"/>
        <end position="534"/>
    </location>
</feature>
<dbReference type="PANTHER" id="PTHR46876:SF1">
    <property type="entry name" value="LOW-DENSITY LIPOPROTEIN RECEPTOR-RELATED PROTEIN 11"/>
    <property type="match status" value="1"/>
</dbReference>
<keyword evidence="3 11" id="KW-0732">Signal</keyword>
<dbReference type="InterPro" id="IPR011106">
    <property type="entry name" value="MANSC_N"/>
</dbReference>
<feature type="region of interest" description="Disordered" evidence="9">
    <location>
        <begin position="377"/>
        <end position="404"/>
    </location>
</feature>
<dbReference type="PROSITE" id="PS50948">
    <property type="entry name" value="PAN"/>
    <property type="match status" value="1"/>
</dbReference>
<dbReference type="EMBL" id="OU895877">
    <property type="protein sequence ID" value="CAG9797136.1"/>
    <property type="molecule type" value="Genomic_DNA"/>
</dbReference>
<keyword evidence="15" id="KW-1185">Reference proteome</keyword>
<evidence type="ECO:0000256" key="7">
    <source>
        <dbReference type="ARBA" id="ARBA00023180"/>
    </source>
</evidence>
<dbReference type="PROSITE" id="PS50068">
    <property type="entry name" value="LDLRA_2"/>
    <property type="match status" value="1"/>
</dbReference>
<dbReference type="InterPro" id="IPR002172">
    <property type="entry name" value="LDrepeatLR_classA_rpt"/>
</dbReference>
<dbReference type="Pfam" id="PF07502">
    <property type="entry name" value="MANEC"/>
    <property type="match status" value="1"/>
</dbReference>
<evidence type="ECO:0008006" key="16">
    <source>
        <dbReference type="Google" id="ProtNLM"/>
    </source>
</evidence>
<sequence length="561" mass="63756">MDINSFNHTFLHFYHTLLMLLLLNHYVTIAYHDDTHNVAKRLDVDVCAENFKIHSSTIIRTEESKAMGAKFLNDEEVASNEACMKMCCATDECDVFIYEEKSSGTCFLFHCGLSDDFRCKFTSHTNYTSGILTVTRNELQSMMINQITDVAVKPKLSQNELDLVSLKRPSSYQKSSELIALPSSTSTIPPLGVRLSDVSSTQTTTKSPSSLSSSSVCGRFQFQCQTSKECIAIYNVCDQIAQCEDGSDEGPECPTTNSVTVKSILTGVENQPKLDNQISRNRLVSSMNDNFNQMTHPIIHNREDPMSAPKYSQNHVAQYMDTDSDSHIFSHKNNLLSGNNFPNIQYQQKFQRDPYMMPQTQQGDDQVYHDQLQMTRNDWPQMPQMPPQPQQQAVMPQMPKQSNPVWSEKLPKQIIVEDKVVSNKKQQQQKDSDYSEEYVEGDESQSDGEDVTTTVAPKKKTRKHKKQKAQQKEKQVKVHEKPLHEQLKQLKNTVNDDAQFISEYSERIEKPTGAILSLTLGCLVLVALSILVGCRMKRVHVRRRRHGKAVDADFLVNGMYL</sequence>
<dbReference type="AlphaFoldDB" id="A0A9N9RIY7"/>
<evidence type="ECO:0000256" key="10">
    <source>
        <dbReference type="SAM" id="Phobius"/>
    </source>
</evidence>
<evidence type="ECO:0000256" key="8">
    <source>
        <dbReference type="PROSITE-ProRule" id="PRU00124"/>
    </source>
</evidence>
<keyword evidence="5 10" id="KW-0472">Membrane</keyword>
<dbReference type="OrthoDB" id="10037294at2759"/>
<dbReference type="InterPro" id="IPR023415">
    <property type="entry name" value="LDLR_class-A_CS"/>
</dbReference>
<keyword evidence="4 10" id="KW-1133">Transmembrane helix</keyword>
<dbReference type="PANTHER" id="PTHR46876">
    <property type="entry name" value="LOW-DENSITY LIPOPROTEIN RECEPTOR-RELATED PROTEIN 11"/>
    <property type="match status" value="1"/>
</dbReference>
<evidence type="ECO:0000256" key="4">
    <source>
        <dbReference type="ARBA" id="ARBA00022989"/>
    </source>
</evidence>